<sequence length="112" mass="13101">MRRIYNDEGRQKTYFRSRGNTNMTFDLRPTEDVLPWLGNANIAFDLRPTEDVLPWPGNANMAFDLRPTGNGYVKSRQNRSKTDKTRHGNDKSSRNQRRRRIHLKSNPVNPLS</sequence>
<feature type="region of interest" description="Disordered" evidence="1">
    <location>
        <begin position="63"/>
        <end position="112"/>
    </location>
</feature>
<gene>
    <name evidence="2" type="ORF">Tci_440487</name>
</gene>
<proteinExistence type="predicted"/>
<dbReference type="EMBL" id="BKCJ010200088">
    <property type="protein sequence ID" value="GEY68513.1"/>
    <property type="molecule type" value="Genomic_DNA"/>
</dbReference>
<evidence type="ECO:0000256" key="1">
    <source>
        <dbReference type="SAM" id="MobiDB-lite"/>
    </source>
</evidence>
<organism evidence="2">
    <name type="scientific">Tanacetum cinerariifolium</name>
    <name type="common">Dalmatian daisy</name>
    <name type="synonym">Chrysanthemum cinerariifolium</name>
    <dbReference type="NCBI Taxonomy" id="118510"/>
    <lineage>
        <taxon>Eukaryota</taxon>
        <taxon>Viridiplantae</taxon>
        <taxon>Streptophyta</taxon>
        <taxon>Embryophyta</taxon>
        <taxon>Tracheophyta</taxon>
        <taxon>Spermatophyta</taxon>
        <taxon>Magnoliopsida</taxon>
        <taxon>eudicotyledons</taxon>
        <taxon>Gunneridae</taxon>
        <taxon>Pentapetalae</taxon>
        <taxon>asterids</taxon>
        <taxon>campanulids</taxon>
        <taxon>Asterales</taxon>
        <taxon>Asteraceae</taxon>
        <taxon>Asteroideae</taxon>
        <taxon>Anthemideae</taxon>
        <taxon>Anthemidinae</taxon>
        <taxon>Tanacetum</taxon>
    </lineage>
</organism>
<comment type="caution">
    <text evidence="2">The sequence shown here is derived from an EMBL/GenBank/DDBJ whole genome shotgun (WGS) entry which is preliminary data.</text>
</comment>
<reference evidence="2" key="1">
    <citation type="journal article" date="2019" name="Sci. Rep.">
        <title>Draft genome of Tanacetum cinerariifolium, the natural source of mosquito coil.</title>
        <authorList>
            <person name="Yamashiro T."/>
            <person name="Shiraishi A."/>
            <person name="Satake H."/>
            <person name="Nakayama K."/>
        </authorList>
    </citation>
    <scope>NUCLEOTIDE SEQUENCE</scope>
</reference>
<feature type="compositionally biased region" description="Basic and acidic residues" evidence="1">
    <location>
        <begin position="80"/>
        <end position="93"/>
    </location>
</feature>
<feature type="compositionally biased region" description="Basic residues" evidence="1">
    <location>
        <begin position="94"/>
        <end position="103"/>
    </location>
</feature>
<dbReference type="AlphaFoldDB" id="A0A699HT22"/>
<evidence type="ECO:0000313" key="2">
    <source>
        <dbReference type="EMBL" id="GEY68513.1"/>
    </source>
</evidence>
<protein>
    <submittedName>
        <fullName evidence="2">Uncharacterized protein</fullName>
    </submittedName>
</protein>
<accession>A0A699HT22</accession>
<name>A0A699HT22_TANCI</name>